<proteinExistence type="predicted"/>
<gene>
    <name evidence="1" type="ORF">MRATA1EN22A_LOCUS1471</name>
</gene>
<feature type="non-terminal residue" evidence="1">
    <location>
        <position position="208"/>
    </location>
</feature>
<organism evidence="1 2">
    <name type="scientific">Rangifer tarandus platyrhynchus</name>
    <name type="common">Svalbard reindeer</name>
    <dbReference type="NCBI Taxonomy" id="3082113"/>
    <lineage>
        <taxon>Eukaryota</taxon>
        <taxon>Metazoa</taxon>
        <taxon>Chordata</taxon>
        <taxon>Craniata</taxon>
        <taxon>Vertebrata</taxon>
        <taxon>Euteleostomi</taxon>
        <taxon>Mammalia</taxon>
        <taxon>Eutheria</taxon>
        <taxon>Laurasiatheria</taxon>
        <taxon>Artiodactyla</taxon>
        <taxon>Ruminantia</taxon>
        <taxon>Pecora</taxon>
        <taxon>Cervidae</taxon>
        <taxon>Odocoileinae</taxon>
        <taxon>Rangifer</taxon>
    </lineage>
</organism>
<feature type="non-terminal residue" evidence="1">
    <location>
        <position position="1"/>
    </location>
</feature>
<reference evidence="1" key="2">
    <citation type="submission" date="2025-03" db="EMBL/GenBank/DDBJ databases">
        <authorList>
            <consortium name="ELIXIR-Norway"/>
            <consortium name="Elixir Norway"/>
        </authorList>
    </citation>
    <scope>NUCLEOTIDE SEQUENCE</scope>
</reference>
<evidence type="ECO:0000313" key="1">
    <source>
        <dbReference type="EMBL" id="CAM9360342.1"/>
    </source>
</evidence>
<evidence type="ECO:0000313" key="2">
    <source>
        <dbReference type="Proteomes" id="UP001162501"/>
    </source>
</evidence>
<accession>A0AC59Y3X4</accession>
<sequence length="208" mass="21739">SMDGAALTETDQQGAGWEGLGSSKEMRSETQVEFQEPLPCQGAVRPEATDPLTSNEQEPGGLQSLGCKESDTTGGGMHHTLCFSVKCHQQTDLPSAYGGPWSPGSCEFCVGRGLQREKAGEAEEREDWVGEGRQNFPGSLCCVPAKCDPPVQLPGHVQTTACQLAHPDPPAAASPEYTVATVATARARGRKPPPLCGRGMGAPPAVGP</sequence>
<name>A0AC59Y3X4_RANTA</name>
<protein>
    <submittedName>
        <fullName evidence="1">Uncharacterized protein</fullName>
    </submittedName>
</protein>
<dbReference type="Proteomes" id="UP001162501">
    <property type="component" value="Chromosome 1"/>
</dbReference>
<dbReference type="EMBL" id="OX596085">
    <property type="protein sequence ID" value="CAM9360342.1"/>
    <property type="molecule type" value="Genomic_DNA"/>
</dbReference>
<reference evidence="1" key="1">
    <citation type="submission" date="2023-05" db="EMBL/GenBank/DDBJ databases">
        <authorList>
            <consortium name="ELIXIR-Norway"/>
        </authorList>
    </citation>
    <scope>NUCLEOTIDE SEQUENCE</scope>
</reference>